<evidence type="ECO:0000256" key="1">
    <source>
        <dbReference type="SAM" id="Phobius"/>
    </source>
</evidence>
<reference evidence="2 3" key="1">
    <citation type="submission" date="2024-06" db="EMBL/GenBank/DDBJ databases">
        <title>Genomic Encyclopedia of Type Strains, Phase IV (KMG-IV): sequencing the most valuable type-strain genomes for metagenomic binning, comparative biology and taxonomic classification.</title>
        <authorList>
            <person name="Goeker M."/>
        </authorList>
    </citation>
    <scope>NUCLEOTIDE SEQUENCE [LARGE SCALE GENOMIC DNA]</scope>
    <source>
        <strain evidence="2 3">DSM 23520</strain>
    </source>
</reference>
<dbReference type="RefSeq" id="WP_354219991.1">
    <property type="nucleotide sequence ID" value="NZ_JBEPMX010000006.1"/>
</dbReference>
<feature type="transmembrane region" description="Helical" evidence="1">
    <location>
        <begin position="38"/>
        <end position="60"/>
    </location>
</feature>
<keyword evidence="1" id="KW-1133">Transmembrane helix</keyword>
<feature type="transmembrane region" description="Helical" evidence="1">
    <location>
        <begin position="7"/>
        <end position="26"/>
    </location>
</feature>
<name>A0ABV2KV08_9BACI</name>
<keyword evidence="1" id="KW-0812">Transmembrane</keyword>
<protein>
    <submittedName>
        <fullName evidence="2">Uncharacterized protein</fullName>
    </submittedName>
</protein>
<dbReference type="EMBL" id="JBEPMX010000006">
    <property type="protein sequence ID" value="MET3683413.1"/>
    <property type="molecule type" value="Genomic_DNA"/>
</dbReference>
<keyword evidence="1" id="KW-0472">Membrane</keyword>
<sequence length="66" mass="7182">MKPNLIEFLLIAGGILHGVAMNYFGAQPWIPALYDNSIAPFITYGMIVIGLLLGIINALTPKPKQK</sequence>
<evidence type="ECO:0000313" key="2">
    <source>
        <dbReference type="EMBL" id="MET3683413.1"/>
    </source>
</evidence>
<keyword evidence="3" id="KW-1185">Reference proteome</keyword>
<proteinExistence type="predicted"/>
<gene>
    <name evidence="2" type="ORF">ABID56_001508</name>
</gene>
<evidence type="ECO:0000313" key="3">
    <source>
        <dbReference type="Proteomes" id="UP001549167"/>
    </source>
</evidence>
<accession>A0ABV2KV08</accession>
<dbReference type="Proteomes" id="UP001549167">
    <property type="component" value="Unassembled WGS sequence"/>
</dbReference>
<comment type="caution">
    <text evidence="2">The sequence shown here is derived from an EMBL/GenBank/DDBJ whole genome shotgun (WGS) entry which is preliminary data.</text>
</comment>
<organism evidence="2 3">
    <name type="scientific">Alkalibacillus flavidus</name>
    <dbReference type="NCBI Taxonomy" id="546021"/>
    <lineage>
        <taxon>Bacteria</taxon>
        <taxon>Bacillati</taxon>
        <taxon>Bacillota</taxon>
        <taxon>Bacilli</taxon>
        <taxon>Bacillales</taxon>
        <taxon>Bacillaceae</taxon>
        <taxon>Alkalibacillus</taxon>
    </lineage>
</organism>